<dbReference type="GO" id="GO:0046872">
    <property type="term" value="F:metal ion binding"/>
    <property type="evidence" value="ECO:0007669"/>
    <property type="project" value="UniProtKB-KW"/>
</dbReference>
<sequence>MNQNIKDDEGKSRDEIIRMLEGLAPPDLAEPFDSGRIGLIVEGKPKITKICTCLDVTPAVVQAAIKMKADILIAHHTPIWNPLTSIGGSDARLLSKILSNELNIYVMHTNWDHAIGGVNDILADILGLTDTVSMSLGLVGSVTKNLKEIAEILHAPLRVWGDISSLKRLAIAAGSGFDIEIIKEAEKLGADAYLSAELRHSVYRSSPIPLLESTHYALESPSMRVLAQNNGWDYLDDPPMLHEIS</sequence>
<evidence type="ECO:0000256" key="2">
    <source>
        <dbReference type="ARBA" id="ARBA00022723"/>
    </source>
</evidence>
<dbReference type="GO" id="GO:0005737">
    <property type="term" value="C:cytoplasm"/>
    <property type="evidence" value="ECO:0007669"/>
    <property type="project" value="TreeGrafter"/>
</dbReference>
<dbReference type="PANTHER" id="PTHR13799">
    <property type="entry name" value="NGG1 INTERACTING FACTOR 3"/>
    <property type="match status" value="1"/>
</dbReference>
<evidence type="ECO:0000313" key="5">
    <source>
        <dbReference type="Proteomes" id="UP000245934"/>
    </source>
</evidence>
<feature type="binding site" evidence="3">
    <location>
        <position position="76"/>
    </location>
    <ligand>
        <name>a divalent metal cation</name>
        <dbReference type="ChEBI" id="CHEBI:60240"/>
        <label>1</label>
    </ligand>
</feature>
<proteinExistence type="inferred from homology"/>
<feature type="binding site" evidence="3">
    <location>
        <position position="219"/>
    </location>
    <ligand>
        <name>a divalent metal cation</name>
        <dbReference type="ChEBI" id="CHEBI:60240"/>
        <label>1</label>
    </ligand>
</feature>
<dbReference type="OrthoDB" id="85198at2157"/>
<protein>
    <submittedName>
        <fullName evidence="4">NGG1p interacting factor NIF3</fullName>
    </submittedName>
</protein>
<keyword evidence="5" id="KW-1185">Reference proteome</keyword>
<dbReference type="GeneID" id="97609821"/>
<organism evidence="4 5">
    <name type="scientific">Methanospirillum stamsii</name>
    <dbReference type="NCBI Taxonomy" id="1277351"/>
    <lineage>
        <taxon>Archaea</taxon>
        <taxon>Methanobacteriati</taxon>
        <taxon>Methanobacteriota</taxon>
        <taxon>Stenosarchaea group</taxon>
        <taxon>Methanomicrobia</taxon>
        <taxon>Methanomicrobiales</taxon>
        <taxon>Methanospirillaceae</taxon>
        <taxon>Methanospirillum</taxon>
    </lineage>
</organism>
<dbReference type="Pfam" id="PF01784">
    <property type="entry name" value="DUF34_NIF3"/>
    <property type="match status" value="1"/>
</dbReference>
<reference evidence="4 5" key="1">
    <citation type="submission" date="2018-05" db="EMBL/GenBank/DDBJ databases">
        <title>Draft genome of Methanospirillum stamsii Pt1.</title>
        <authorList>
            <person name="Dueholm M.S."/>
            <person name="Nielsen P.H."/>
            <person name="Bakmann L.F."/>
            <person name="Otzen D.E."/>
        </authorList>
    </citation>
    <scope>NUCLEOTIDE SEQUENCE [LARGE SCALE GENOMIC DNA]</scope>
    <source>
        <strain evidence="4 5">Pt1</strain>
    </source>
</reference>
<dbReference type="InterPro" id="IPR002678">
    <property type="entry name" value="DUF34/NIF3"/>
</dbReference>
<comment type="caution">
    <text evidence="4">The sequence shown here is derived from an EMBL/GenBank/DDBJ whole genome shotgun (WGS) entry which is preliminary data.</text>
</comment>
<gene>
    <name evidence="4" type="ORF">DLD82_15850</name>
</gene>
<dbReference type="PANTHER" id="PTHR13799:SF14">
    <property type="entry name" value="GTP CYCLOHYDROLASE 1 TYPE 2 HOMOLOG"/>
    <property type="match status" value="1"/>
</dbReference>
<evidence type="ECO:0000256" key="3">
    <source>
        <dbReference type="PIRSR" id="PIRSR602678-1"/>
    </source>
</evidence>
<comment type="similarity">
    <text evidence="1">Belongs to the GTP cyclohydrolase I type 2/NIF3 family.</text>
</comment>
<dbReference type="SUPFAM" id="SSF102705">
    <property type="entry name" value="NIF3 (NGG1p interacting factor 3)-like"/>
    <property type="match status" value="1"/>
</dbReference>
<accession>A0A2V2N4U5</accession>
<dbReference type="AlphaFoldDB" id="A0A2V2N4U5"/>
<dbReference type="Gene3D" id="3.40.1390.30">
    <property type="entry name" value="NIF3 (NGG1p interacting factor 3)-like"/>
    <property type="match status" value="2"/>
</dbReference>
<dbReference type="FunFam" id="3.40.1390.30:FF:000001">
    <property type="entry name" value="GTP cyclohydrolase 1 type 2"/>
    <property type="match status" value="1"/>
</dbReference>
<feature type="binding site" evidence="3">
    <location>
        <position position="112"/>
    </location>
    <ligand>
        <name>a divalent metal cation</name>
        <dbReference type="ChEBI" id="CHEBI:60240"/>
        <label>1</label>
    </ligand>
</feature>
<evidence type="ECO:0000313" key="4">
    <source>
        <dbReference type="EMBL" id="PWR70283.1"/>
    </source>
</evidence>
<evidence type="ECO:0000256" key="1">
    <source>
        <dbReference type="ARBA" id="ARBA00006964"/>
    </source>
</evidence>
<dbReference type="RefSeq" id="WP_109942109.1">
    <property type="nucleotide sequence ID" value="NZ_CP176366.1"/>
</dbReference>
<dbReference type="Proteomes" id="UP000245934">
    <property type="component" value="Unassembled WGS sequence"/>
</dbReference>
<dbReference type="EMBL" id="QGMZ01000044">
    <property type="protein sequence ID" value="PWR70283.1"/>
    <property type="molecule type" value="Genomic_DNA"/>
</dbReference>
<feature type="binding site" evidence="3">
    <location>
        <position position="75"/>
    </location>
    <ligand>
        <name>a divalent metal cation</name>
        <dbReference type="ChEBI" id="CHEBI:60240"/>
        <label>1</label>
    </ligand>
</feature>
<dbReference type="InterPro" id="IPR036069">
    <property type="entry name" value="DUF34/NIF3_sf"/>
</dbReference>
<keyword evidence="2 3" id="KW-0479">Metal-binding</keyword>
<name>A0A2V2N4U5_9EURY</name>
<feature type="binding site" evidence="3">
    <location>
        <position position="215"/>
    </location>
    <ligand>
        <name>a divalent metal cation</name>
        <dbReference type="ChEBI" id="CHEBI:60240"/>
        <label>2</label>
    </ligand>
</feature>